<protein>
    <recommendedName>
        <fullName evidence="2 11">Protein Nef</fullName>
    </recommendedName>
</protein>
<evidence type="ECO:0000256" key="10">
    <source>
        <dbReference type="ARBA" id="ARBA00023288"/>
    </source>
</evidence>
<dbReference type="InterPro" id="IPR001558">
    <property type="entry name" value="HIV_Nef"/>
</dbReference>
<feature type="compositionally biased region" description="Low complexity" evidence="12">
    <location>
        <begin position="70"/>
        <end position="85"/>
    </location>
</feature>
<gene>
    <name evidence="13" type="primary">nef</name>
</gene>
<dbReference type="EMBL" id="U76639">
    <property type="protein sequence ID" value="AAC04223.1"/>
    <property type="molecule type" value="Genomic_DNA"/>
</dbReference>
<reference evidence="13" key="1">
    <citation type="journal article" date="1998" name="J. Infect. Dis.">
        <title>Evidence of Nef truncation in human immunodeficiency virus type 2 infection.</title>
        <authorList>
            <person name="Switzer W.M."/>
            <person name="Wiktor S."/>
            <person name="Soriano V."/>
            <person name="Silva-Graca A."/>
            <person name="Mansinho K."/>
            <person name="Coulibaly I.M."/>
            <person name="Ekpini E."/>
            <person name="Greenberg A.E."/>
            <person name="Folks T.M."/>
            <person name="Heneine W."/>
        </authorList>
    </citation>
    <scope>NUCLEOTIDE SEQUENCE</scope>
</reference>
<keyword evidence="3" id="KW-1032">Host cell membrane</keyword>
<evidence type="ECO:0000256" key="3">
    <source>
        <dbReference type="ARBA" id="ARBA00022511"/>
    </source>
</evidence>
<feature type="region of interest" description="Disordered" evidence="12">
    <location>
        <begin position="1"/>
        <end position="85"/>
    </location>
</feature>
<keyword evidence="9 11" id="KW-0899">Viral immunoevasion</keyword>
<evidence type="ECO:0000256" key="9">
    <source>
        <dbReference type="ARBA" id="ARBA00023280"/>
    </source>
</evidence>
<evidence type="ECO:0000256" key="4">
    <source>
        <dbReference type="ARBA" id="ARBA00022581"/>
    </source>
</evidence>
<dbReference type="Gene3D" id="3.30.62.10">
    <property type="entry name" value="Nef Regulatory Factor"/>
    <property type="match status" value="1"/>
</dbReference>
<evidence type="ECO:0000256" key="6">
    <source>
        <dbReference type="ARBA" id="ARBA00022870"/>
    </source>
</evidence>
<keyword evidence="4" id="KW-0945">Host-virus interaction</keyword>
<keyword evidence="6" id="KW-1043">Host membrane</keyword>
<keyword evidence="8" id="KW-0472">Membrane</keyword>
<evidence type="ECO:0000256" key="12">
    <source>
        <dbReference type="SAM" id="MobiDB-lite"/>
    </source>
</evidence>
<organism evidence="13">
    <name type="scientific">Human immunodeficiency virus 2</name>
    <dbReference type="NCBI Taxonomy" id="11709"/>
    <lineage>
        <taxon>Viruses</taxon>
        <taxon>Riboviria</taxon>
        <taxon>Pararnavirae</taxon>
        <taxon>Artverviricota</taxon>
        <taxon>Revtraviricetes</taxon>
        <taxon>Ortervirales</taxon>
        <taxon>Retroviridae</taxon>
        <taxon>Orthoretrovirinae</taxon>
        <taxon>Lentivirus</taxon>
        <taxon>Lentivirus humimdef2</taxon>
    </lineage>
</organism>
<dbReference type="Pfam" id="PF00469">
    <property type="entry name" value="F-protein"/>
    <property type="match status" value="1"/>
</dbReference>
<evidence type="ECO:0000256" key="7">
    <source>
        <dbReference type="ARBA" id="ARBA00023026"/>
    </source>
</evidence>
<keyword evidence="10 11" id="KW-0449">Lipoprotein</keyword>
<name>O57047_9HIV2</name>
<comment type="similarity">
    <text evidence="1 11">Belongs to the lentivirus primate group Nef protein family.</text>
</comment>
<evidence type="ECO:0000256" key="5">
    <source>
        <dbReference type="ARBA" id="ARBA00022707"/>
    </source>
</evidence>
<evidence type="ECO:0000313" key="13">
    <source>
        <dbReference type="EMBL" id="AAC04223.1"/>
    </source>
</evidence>
<organismHost>
    <name type="scientific">Homo sapiens</name>
    <name type="common">Human</name>
    <dbReference type="NCBI Taxonomy" id="9606"/>
</organismHost>
<evidence type="ECO:0000256" key="11">
    <source>
        <dbReference type="RuleBase" id="RU000344"/>
    </source>
</evidence>
<sequence length="123" mass="14480">MESASSKKQSKQRRELREKLLQTQEGPYRKLSEEQQGQSLRSPEKSDKNSKSPSCKKRNTPRAEKERQQNVNNSNKNNKVKAYVKPNRPLKPITYKLAIDMSHFIKEKGGLKEIYYSIKKHRY</sequence>
<dbReference type="SUPFAM" id="SSF55671">
    <property type="entry name" value="Regulatory factor Nef"/>
    <property type="match status" value="1"/>
</dbReference>
<keyword evidence="5 11" id="KW-0519">Myristate</keyword>
<accession>O57047</accession>
<keyword evidence="7 11" id="KW-0843">Virulence</keyword>
<proteinExistence type="inferred from homology"/>
<evidence type="ECO:0000256" key="8">
    <source>
        <dbReference type="ARBA" id="ARBA00023136"/>
    </source>
</evidence>
<dbReference type="InterPro" id="IPR027481">
    <property type="entry name" value="HIV-1_Nef_core_sf"/>
</dbReference>
<evidence type="ECO:0000256" key="1">
    <source>
        <dbReference type="ARBA" id="ARBA00006933"/>
    </source>
</evidence>
<dbReference type="GO" id="GO:0005525">
    <property type="term" value="F:GTP binding"/>
    <property type="evidence" value="ECO:0007669"/>
    <property type="project" value="InterPro"/>
</dbReference>
<evidence type="ECO:0000256" key="2">
    <source>
        <dbReference type="ARBA" id="ARBA00013526"/>
    </source>
</evidence>